<reference evidence="6" key="1">
    <citation type="journal article" date="2021" name="PeerJ">
        <title>Extensive microbial diversity within the chicken gut microbiome revealed by metagenomics and culture.</title>
        <authorList>
            <person name="Gilroy R."/>
            <person name="Ravi A."/>
            <person name="Getino M."/>
            <person name="Pursley I."/>
            <person name="Horton D.L."/>
            <person name="Alikhan N.F."/>
            <person name="Baker D."/>
            <person name="Gharbi K."/>
            <person name="Hall N."/>
            <person name="Watson M."/>
            <person name="Adriaenssens E.M."/>
            <person name="Foster-Nyarko E."/>
            <person name="Jarju S."/>
            <person name="Secka A."/>
            <person name="Antonio M."/>
            <person name="Oren A."/>
            <person name="Chaudhuri R.R."/>
            <person name="La Ragione R."/>
            <person name="Hildebrand F."/>
            <person name="Pallen M.J."/>
        </authorList>
    </citation>
    <scope>NUCLEOTIDE SEQUENCE</scope>
    <source>
        <strain evidence="6">ChiSjej3B21-8574</strain>
    </source>
</reference>
<dbReference type="AlphaFoldDB" id="A0A9D2PG44"/>
<feature type="binding site" evidence="4">
    <location>
        <begin position="131"/>
        <end position="139"/>
    </location>
    <ligand>
        <name>ATP</name>
        <dbReference type="ChEBI" id="CHEBI:30616"/>
    </ligand>
</feature>
<comment type="similarity">
    <text evidence="1 5">Belongs to the 5-formyltetrahydrofolate cyclo-ligase family.</text>
</comment>
<dbReference type="GO" id="GO:0046872">
    <property type="term" value="F:metal ion binding"/>
    <property type="evidence" value="ECO:0007669"/>
    <property type="project" value="UniProtKB-KW"/>
</dbReference>
<evidence type="ECO:0000256" key="2">
    <source>
        <dbReference type="ARBA" id="ARBA00022741"/>
    </source>
</evidence>
<dbReference type="PANTHER" id="PTHR23407">
    <property type="entry name" value="ATPASE INHIBITOR/5-FORMYLTETRAHYDROFOLATE CYCLO-LIGASE"/>
    <property type="match status" value="1"/>
</dbReference>
<sequence>MTKQEARRLIRSWKMKLSTEYRERANQIIFKKILHMEEFRRAEVIFCYVSMEDEVNTWPVIAHALKEGKRVGVPLCTGDGIMEVREITSLNQLVKGAYGIMEPDSSCREIQKEEIQLGLIPCVSADREGRRLGHGAGYYDRYLQDAEFKKAALCWEKLMLDQIPADGYDICMDWIISDGKR</sequence>
<dbReference type="EC" id="6.3.3.2" evidence="5"/>
<comment type="caution">
    <text evidence="6">The sequence shown here is derived from an EMBL/GenBank/DDBJ whole genome shotgun (WGS) entry which is preliminary data.</text>
</comment>
<evidence type="ECO:0000313" key="6">
    <source>
        <dbReference type="EMBL" id="HJC48998.1"/>
    </source>
</evidence>
<evidence type="ECO:0000313" key="7">
    <source>
        <dbReference type="Proteomes" id="UP000823904"/>
    </source>
</evidence>
<keyword evidence="3 4" id="KW-0067">ATP-binding</keyword>
<organism evidence="6 7">
    <name type="scientific">Candidatus Anaerostipes avistercoris</name>
    <dbReference type="NCBI Taxonomy" id="2838462"/>
    <lineage>
        <taxon>Bacteria</taxon>
        <taxon>Bacillati</taxon>
        <taxon>Bacillota</taxon>
        <taxon>Clostridia</taxon>
        <taxon>Lachnospirales</taxon>
        <taxon>Lachnospiraceae</taxon>
        <taxon>Anaerostipes</taxon>
    </lineage>
</organism>
<dbReference type="SUPFAM" id="SSF100950">
    <property type="entry name" value="NagB/RpiA/CoA transferase-like"/>
    <property type="match status" value="1"/>
</dbReference>
<dbReference type="Pfam" id="PF01812">
    <property type="entry name" value="5-FTHF_cyc-lig"/>
    <property type="match status" value="1"/>
</dbReference>
<dbReference type="GO" id="GO:0030272">
    <property type="term" value="F:5-formyltetrahydrofolate cyclo-ligase activity"/>
    <property type="evidence" value="ECO:0007669"/>
    <property type="project" value="UniProtKB-EC"/>
</dbReference>
<feature type="binding site" evidence="4">
    <location>
        <position position="49"/>
    </location>
    <ligand>
        <name>substrate</name>
    </ligand>
</feature>
<dbReference type="NCBIfam" id="TIGR02727">
    <property type="entry name" value="MTHFS_bact"/>
    <property type="match status" value="1"/>
</dbReference>
<evidence type="ECO:0000256" key="1">
    <source>
        <dbReference type="ARBA" id="ARBA00010638"/>
    </source>
</evidence>
<comment type="cofactor">
    <cofactor evidence="5">
        <name>Mg(2+)</name>
        <dbReference type="ChEBI" id="CHEBI:18420"/>
    </cofactor>
</comment>
<feature type="binding site" evidence="4">
    <location>
        <begin position="3"/>
        <end position="7"/>
    </location>
    <ligand>
        <name>ATP</name>
        <dbReference type="ChEBI" id="CHEBI:30616"/>
    </ligand>
</feature>
<keyword evidence="6" id="KW-0436">Ligase</keyword>
<gene>
    <name evidence="6" type="ORF">H9754_00175</name>
</gene>
<dbReference type="InterPro" id="IPR002698">
    <property type="entry name" value="FTHF_cligase"/>
</dbReference>
<evidence type="ECO:0000256" key="5">
    <source>
        <dbReference type="RuleBase" id="RU361279"/>
    </source>
</evidence>
<dbReference type="GO" id="GO:0009396">
    <property type="term" value="P:folic acid-containing compound biosynthetic process"/>
    <property type="evidence" value="ECO:0007669"/>
    <property type="project" value="TreeGrafter"/>
</dbReference>
<dbReference type="GO" id="GO:0005524">
    <property type="term" value="F:ATP binding"/>
    <property type="evidence" value="ECO:0007669"/>
    <property type="project" value="UniProtKB-KW"/>
</dbReference>
<dbReference type="PANTHER" id="PTHR23407:SF1">
    <property type="entry name" value="5-FORMYLTETRAHYDROFOLATE CYCLO-LIGASE"/>
    <property type="match status" value="1"/>
</dbReference>
<dbReference type="EMBL" id="DWWD01000001">
    <property type="protein sequence ID" value="HJC48998.1"/>
    <property type="molecule type" value="Genomic_DNA"/>
</dbReference>
<dbReference type="PIRSF" id="PIRSF006806">
    <property type="entry name" value="FTHF_cligase"/>
    <property type="match status" value="1"/>
</dbReference>
<evidence type="ECO:0000256" key="4">
    <source>
        <dbReference type="PIRSR" id="PIRSR006806-1"/>
    </source>
</evidence>
<dbReference type="Proteomes" id="UP000823904">
    <property type="component" value="Unassembled WGS sequence"/>
</dbReference>
<comment type="catalytic activity">
    <reaction evidence="5">
        <text>(6S)-5-formyl-5,6,7,8-tetrahydrofolate + ATP = (6R)-5,10-methenyltetrahydrofolate + ADP + phosphate</text>
        <dbReference type="Rhea" id="RHEA:10488"/>
        <dbReference type="ChEBI" id="CHEBI:30616"/>
        <dbReference type="ChEBI" id="CHEBI:43474"/>
        <dbReference type="ChEBI" id="CHEBI:57455"/>
        <dbReference type="ChEBI" id="CHEBI:57457"/>
        <dbReference type="ChEBI" id="CHEBI:456216"/>
        <dbReference type="EC" id="6.3.3.2"/>
    </reaction>
</comment>
<keyword evidence="5" id="KW-0479">Metal-binding</keyword>
<dbReference type="Gene3D" id="3.40.50.10420">
    <property type="entry name" value="NagB/RpiA/CoA transferase-like"/>
    <property type="match status" value="1"/>
</dbReference>
<keyword evidence="2 4" id="KW-0547">Nucleotide-binding</keyword>
<name>A0A9D2PG44_9FIRM</name>
<dbReference type="GO" id="GO:0035999">
    <property type="term" value="P:tetrahydrofolate interconversion"/>
    <property type="evidence" value="ECO:0007669"/>
    <property type="project" value="TreeGrafter"/>
</dbReference>
<keyword evidence="5" id="KW-0460">Magnesium</keyword>
<reference evidence="6" key="2">
    <citation type="submission" date="2021-04" db="EMBL/GenBank/DDBJ databases">
        <authorList>
            <person name="Gilroy R."/>
        </authorList>
    </citation>
    <scope>NUCLEOTIDE SEQUENCE</scope>
    <source>
        <strain evidence="6">ChiSjej3B21-8574</strain>
    </source>
</reference>
<feature type="binding site" evidence="4">
    <location>
        <position position="54"/>
    </location>
    <ligand>
        <name>substrate</name>
    </ligand>
</feature>
<evidence type="ECO:0000256" key="3">
    <source>
        <dbReference type="ARBA" id="ARBA00022840"/>
    </source>
</evidence>
<dbReference type="InterPro" id="IPR024185">
    <property type="entry name" value="FTHF_cligase-like_sf"/>
</dbReference>
<proteinExistence type="inferred from homology"/>
<accession>A0A9D2PG44</accession>
<protein>
    <recommendedName>
        <fullName evidence="5">5-formyltetrahydrofolate cyclo-ligase</fullName>
        <ecNumber evidence="5">6.3.3.2</ecNumber>
    </recommendedName>
</protein>
<dbReference type="InterPro" id="IPR037171">
    <property type="entry name" value="NagB/RpiA_transferase-like"/>
</dbReference>